<proteinExistence type="predicted"/>
<accession>A0ABS2QFX6</accession>
<dbReference type="EMBL" id="JAFBFI010000004">
    <property type="protein sequence ID" value="MBM7691935.1"/>
    <property type="molecule type" value="Genomic_DNA"/>
</dbReference>
<keyword evidence="3" id="KW-1133">Transmembrane helix</keyword>
<keyword evidence="3" id="KW-0812">Transmembrane</keyword>
<dbReference type="InterPro" id="IPR012902">
    <property type="entry name" value="N_methyl_site"/>
</dbReference>
<comment type="subcellular location">
    <subcellularLocation>
        <location evidence="1">Cell surface</location>
    </subcellularLocation>
</comment>
<dbReference type="RefSeq" id="WP_204540431.1">
    <property type="nucleotide sequence ID" value="NZ_JAFBFI010000004.1"/>
</dbReference>
<evidence type="ECO:0000313" key="4">
    <source>
        <dbReference type="EMBL" id="MBM7691935.1"/>
    </source>
</evidence>
<protein>
    <submittedName>
        <fullName evidence="4">Prepilin-type N-terminal cleavage/methylation domain-containing protein</fullName>
    </submittedName>
</protein>
<name>A0ABS2QFX6_9BACI</name>
<dbReference type="NCBIfam" id="TIGR02532">
    <property type="entry name" value="IV_pilin_GFxxxE"/>
    <property type="match status" value="1"/>
</dbReference>
<evidence type="ECO:0000313" key="5">
    <source>
        <dbReference type="Proteomes" id="UP000823486"/>
    </source>
</evidence>
<comment type="caution">
    <text evidence="4">The sequence shown here is derived from an EMBL/GenBank/DDBJ whole genome shotgun (WGS) entry which is preliminary data.</text>
</comment>
<dbReference type="Proteomes" id="UP000823486">
    <property type="component" value="Unassembled WGS sequence"/>
</dbReference>
<evidence type="ECO:0000256" key="2">
    <source>
        <dbReference type="ARBA" id="ARBA00023287"/>
    </source>
</evidence>
<keyword evidence="5" id="KW-1185">Reference proteome</keyword>
<organism evidence="4 5">
    <name type="scientific">Peribacillus deserti</name>
    <dbReference type="NCBI Taxonomy" id="673318"/>
    <lineage>
        <taxon>Bacteria</taxon>
        <taxon>Bacillati</taxon>
        <taxon>Bacillota</taxon>
        <taxon>Bacilli</taxon>
        <taxon>Bacillales</taxon>
        <taxon>Bacillaceae</taxon>
        <taxon>Peribacillus</taxon>
    </lineage>
</organism>
<keyword evidence="2" id="KW-0178">Competence</keyword>
<dbReference type="PROSITE" id="PS00409">
    <property type="entry name" value="PROKAR_NTER_METHYL"/>
    <property type="match status" value="1"/>
</dbReference>
<evidence type="ECO:0000256" key="3">
    <source>
        <dbReference type="SAM" id="Phobius"/>
    </source>
</evidence>
<reference evidence="4 5" key="1">
    <citation type="submission" date="2021-01" db="EMBL/GenBank/DDBJ databases">
        <title>Genomic Encyclopedia of Type Strains, Phase IV (KMG-IV): sequencing the most valuable type-strain genomes for metagenomic binning, comparative biology and taxonomic classification.</title>
        <authorList>
            <person name="Goeker M."/>
        </authorList>
    </citation>
    <scope>NUCLEOTIDE SEQUENCE [LARGE SCALE GENOMIC DNA]</scope>
    <source>
        <strain evidence="4 5">DSM 105482</strain>
    </source>
</reference>
<gene>
    <name evidence="4" type="ORF">JOC77_001345</name>
</gene>
<feature type="transmembrane region" description="Helical" evidence="3">
    <location>
        <begin position="12"/>
        <end position="33"/>
    </location>
</feature>
<evidence type="ECO:0000256" key="1">
    <source>
        <dbReference type="ARBA" id="ARBA00004241"/>
    </source>
</evidence>
<keyword evidence="3" id="KW-0472">Membrane</keyword>
<sequence>MRKYLDNPRGMSLIELLAALAIFLIFIGIIGSYSSQVQTFLTDTKNHYFKKSDIRYVEMVLQDQLADPVEMNYNSGESVEWRSLDGECKALSYHSADNLLYLDKSACESLDEFTAGTGEALAGEVISFALFNGETPMPDQNNLKGRSYKIKIEFRNQNPLEYAFEMLDKK</sequence>
<dbReference type="Pfam" id="PF07963">
    <property type="entry name" value="N_methyl"/>
    <property type="match status" value="1"/>
</dbReference>